<accession>A0A1E5LJ12</accession>
<evidence type="ECO:0000313" key="2">
    <source>
        <dbReference type="EMBL" id="OEH94083.1"/>
    </source>
</evidence>
<evidence type="ECO:0000256" key="1">
    <source>
        <dbReference type="SAM" id="Coils"/>
    </source>
</evidence>
<comment type="caution">
    <text evidence="2">The sequence shown here is derived from an EMBL/GenBank/DDBJ whole genome shotgun (WGS) entry which is preliminary data.</text>
</comment>
<dbReference type="AlphaFoldDB" id="A0A1E5LJ12"/>
<organism evidence="2 3">
    <name type="scientific">Bacillus solimangrovi</name>
    <dbReference type="NCBI Taxonomy" id="1305675"/>
    <lineage>
        <taxon>Bacteria</taxon>
        <taxon>Bacillati</taxon>
        <taxon>Bacillota</taxon>
        <taxon>Bacilli</taxon>
        <taxon>Bacillales</taxon>
        <taxon>Bacillaceae</taxon>
        <taxon>Bacillus</taxon>
    </lineage>
</organism>
<feature type="coiled-coil region" evidence="1">
    <location>
        <begin position="2"/>
        <end position="43"/>
    </location>
</feature>
<gene>
    <name evidence="2" type="ORF">BFG57_09560</name>
</gene>
<dbReference type="Proteomes" id="UP000095209">
    <property type="component" value="Unassembled WGS sequence"/>
</dbReference>
<protein>
    <submittedName>
        <fullName evidence="2">Uncharacterized protein</fullName>
    </submittedName>
</protein>
<keyword evidence="1" id="KW-0175">Coiled coil</keyword>
<dbReference type="RefSeq" id="WP_069715852.1">
    <property type="nucleotide sequence ID" value="NZ_MJEH01000005.1"/>
</dbReference>
<dbReference type="EMBL" id="MJEH01000005">
    <property type="protein sequence ID" value="OEH94083.1"/>
    <property type="molecule type" value="Genomic_DNA"/>
</dbReference>
<reference evidence="2 3" key="1">
    <citation type="submission" date="2016-08" db="EMBL/GenBank/DDBJ databases">
        <title>Genome of Bacillus solimangrovi GH2-4.</title>
        <authorList>
            <person name="Lim S."/>
            <person name="Kim B.-C."/>
        </authorList>
    </citation>
    <scope>NUCLEOTIDE SEQUENCE [LARGE SCALE GENOMIC DNA]</scope>
    <source>
        <strain evidence="2 3">GH2-4</strain>
    </source>
</reference>
<proteinExistence type="predicted"/>
<keyword evidence="3" id="KW-1185">Reference proteome</keyword>
<evidence type="ECO:0000313" key="3">
    <source>
        <dbReference type="Proteomes" id="UP000095209"/>
    </source>
</evidence>
<sequence length="77" mass="9042">MNNQQQNKEKLLKNELENMKKAVDSTEEKVKSLENAMLMMEEGYAKEVLSHDLQMKKLVLSGYFENIEGIKDKLKYM</sequence>
<name>A0A1E5LJ12_9BACI</name>